<dbReference type="InterPro" id="IPR011050">
    <property type="entry name" value="Pectin_lyase_fold/virulence"/>
</dbReference>
<dbReference type="GO" id="GO:0042545">
    <property type="term" value="P:cell wall modification"/>
    <property type="evidence" value="ECO:0007669"/>
    <property type="project" value="InterPro"/>
</dbReference>
<comment type="caution">
    <text evidence="10">The sequence shown here is derived from an EMBL/GenBank/DDBJ whole genome shotgun (WGS) entry which is preliminary data.</text>
</comment>
<dbReference type="InterPro" id="IPR000070">
    <property type="entry name" value="Pectinesterase_cat"/>
</dbReference>
<evidence type="ECO:0000256" key="4">
    <source>
        <dbReference type="ARBA" id="ARBA00013229"/>
    </source>
</evidence>
<dbReference type="GO" id="GO:0045490">
    <property type="term" value="P:pectin catabolic process"/>
    <property type="evidence" value="ECO:0007669"/>
    <property type="project" value="UniProtKB-UniPathway"/>
</dbReference>
<gene>
    <name evidence="10" type="ORF">ST47_g9713</name>
</gene>
<keyword evidence="5" id="KW-0964">Secreted</keyword>
<evidence type="ECO:0000256" key="2">
    <source>
        <dbReference type="ARBA" id="ARBA00005184"/>
    </source>
</evidence>
<comment type="similarity">
    <text evidence="3">Belongs to the pectinesterase family.</text>
</comment>
<dbReference type="UniPathway" id="UPA00545">
    <property type="reaction ID" value="UER00823"/>
</dbReference>
<name>A0A162WM35_DIDRA</name>
<keyword evidence="6" id="KW-0732">Signal</keyword>
<dbReference type="EMBL" id="JYNV01000302">
    <property type="protein sequence ID" value="KZM19109.1"/>
    <property type="molecule type" value="Genomic_DNA"/>
</dbReference>
<evidence type="ECO:0000256" key="3">
    <source>
        <dbReference type="ARBA" id="ARBA00008891"/>
    </source>
</evidence>
<evidence type="ECO:0000256" key="6">
    <source>
        <dbReference type="ARBA" id="ARBA00022729"/>
    </source>
</evidence>
<sequence>MPSSTSNSTVSASASATSTASWCAPSATLTVSKNPGVCDYSNVTAAIAALPNDSKAYTIQIGAGVYNEQISITRKGEVTLIGATNSTPPVRTKPTPVINAKKTNDNSGLALYNVNFANVYPQTKNTAALAADFYGANIAAYGCSFTGFQDTLLANKGTQVFSNCYIEGSVDFIWGYSTAFSHQCMIVTNTPGSCIAAQARFTASITGGYVFDRSVITYSSTYGSSFGPSYLGRPYSDNSIAVYTNSFVDKHISAAGWSVWSPSALQISNVMFSEFANTGPGSWQESTQRASFATNLTATQAAHYVPSYSLTGTSSPSANTTTTSGSSTISTINAHLDSGVVPPAAAVVVSIDGSHNATFTNLTAALASLPKDATNQTICLYPGSYNEQVPSINRSGAVRIIVYPTGSSGQSYKDNSVTLTFSRGLSVSPLPAGHSDAETATVQTSSCRIRFYNIAMINTDNLDGAKASYVTLAASIYGNDIVLYGCSFDGWQDTLPTGATTGYQHYESCYIGGAIDFIWGYSKAYFKGCTVGAKRTSSAITAHSRASFSAVGGYIFDDCLFTTALALQMTLRIRSTLGARTPRMPRLCATDPRTDHITFAEFNNSGPSNWENNAAARQAFGFATLLTSDTYSLSSVMDSTEWIDTTYWISITTPFPATAAPTGPTNITVGRNPTFDGTTPPTGALVVSKSPVTRVTTYQTIQDAMNAAPTARKTNATIFIYPGVYNEQLIVNKSGTTIFMGYSSATDDYSANQVSIKFSHGIDTQGTDGSDTDGATVYVTGNYFYAYNINFRNTAGTTQNIASLGFAVKSSKFAALYGCQIYGNQDTLNISGHLFTFKTYIEGNIDFVFGNGAAYFLDSTISPNEDGVSITAFKRTTNSTAAGLVFDQCTLKPAPGMGPFKDVGLGRPWNNNARVAFVDCYLDSMISGAGWNQWSKSSPQTDGVVFGEYRNYGHGSNVCDRASFSQQLSDADVVQFQLGNFFASTKFIDFSHVDTQPFTVGIGSAQTCATVISSVILASSTFSSSGTFSSSAKLSLSSLLSSSTLSSSSSLPVATVYTTVTAVDKLTASSTFTQPDATSTTVVKLTSTASLTGAVVVKTEVEKSTATLSIMSPDITSASTFIVTENDGLTITPAAVTKNNVVKVTTTIDSTTTAKVPTSTLTETTTTTIVQTLNPKPTTITQSKGSNVTILSNIAPKGASTTIKTTISKEPSSTKTTTIKAKNSVTISTVSLKTVTKKTTTTESCIFTEAARMVRRGAVIPRAVASTTTITVSTTVTSFVRTVTATLPGSTTLVTETSVAKIKTYTQPGGTSTVSLTPFVNTITIAQPGSTYLTTVTSTEKIGKITTLKASTTTILSTSRITKQQVQTVTPETVTVSSLRTCTST</sequence>
<keyword evidence="11" id="KW-1185">Reference proteome</keyword>
<reference evidence="10 11" key="1">
    <citation type="journal article" date="2016" name="Sci. Rep.">
        <title>Draft genome sequencing and secretome analysis of fungal phytopathogen Ascochyta rabiei provides insight into the necrotrophic effector repertoire.</title>
        <authorList>
            <person name="Verma S."/>
            <person name="Gazara R.K."/>
            <person name="Nizam S."/>
            <person name="Parween S."/>
            <person name="Chattopadhyay D."/>
            <person name="Verma P.K."/>
        </authorList>
    </citation>
    <scope>NUCLEOTIDE SEQUENCE [LARGE SCALE GENOMIC DNA]</scope>
    <source>
        <strain evidence="10 11">ArDII</strain>
    </source>
</reference>
<dbReference type="FunFam" id="2.160.20.10:FF:000014">
    <property type="entry name" value="Pectinesterase"/>
    <property type="match status" value="1"/>
</dbReference>
<comment type="subcellular location">
    <subcellularLocation>
        <location evidence="1">Secreted</location>
    </subcellularLocation>
</comment>
<organism evidence="10 11">
    <name type="scientific">Didymella rabiei</name>
    <name type="common">Chickpea ascochyta blight fungus</name>
    <name type="synonym">Mycosphaerella rabiei</name>
    <dbReference type="NCBI Taxonomy" id="5454"/>
    <lineage>
        <taxon>Eukaryota</taxon>
        <taxon>Fungi</taxon>
        <taxon>Dikarya</taxon>
        <taxon>Ascomycota</taxon>
        <taxon>Pezizomycotina</taxon>
        <taxon>Dothideomycetes</taxon>
        <taxon>Pleosporomycetidae</taxon>
        <taxon>Pleosporales</taxon>
        <taxon>Pleosporineae</taxon>
        <taxon>Didymellaceae</taxon>
        <taxon>Ascochyta</taxon>
    </lineage>
</organism>
<dbReference type="SUPFAM" id="SSF51126">
    <property type="entry name" value="Pectin lyase-like"/>
    <property type="match status" value="3"/>
</dbReference>
<comment type="catalytic activity">
    <reaction evidence="9">
        <text>[(1-&gt;4)-alpha-D-galacturonosyl methyl ester](n) + n H2O = [(1-&gt;4)-alpha-D-galacturonosyl](n) + n methanol + n H(+)</text>
        <dbReference type="Rhea" id="RHEA:22380"/>
        <dbReference type="Rhea" id="RHEA-COMP:14570"/>
        <dbReference type="Rhea" id="RHEA-COMP:14573"/>
        <dbReference type="ChEBI" id="CHEBI:15377"/>
        <dbReference type="ChEBI" id="CHEBI:15378"/>
        <dbReference type="ChEBI" id="CHEBI:17790"/>
        <dbReference type="ChEBI" id="CHEBI:140522"/>
        <dbReference type="ChEBI" id="CHEBI:140523"/>
        <dbReference type="EC" id="3.1.1.11"/>
    </reaction>
</comment>
<dbReference type="GO" id="GO:0030599">
    <property type="term" value="F:pectinesterase activity"/>
    <property type="evidence" value="ECO:0007669"/>
    <property type="project" value="UniProtKB-EC"/>
</dbReference>
<keyword evidence="8" id="KW-0063">Aspartyl esterase</keyword>
<dbReference type="Gene3D" id="2.160.20.10">
    <property type="entry name" value="Single-stranded right-handed beta-helix, Pectin lyase-like"/>
    <property type="match status" value="3"/>
</dbReference>
<evidence type="ECO:0000256" key="7">
    <source>
        <dbReference type="ARBA" id="ARBA00022801"/>
    </source>
</evidence>
<comment type="pathway">
    <text evidence="2">Glycan metabolism; pectin degradation; 2-dehydro-3-deoxy-D-gluconate from pectin: step 1/5.</text>
</comment>
<keyword evidence="7" id="KW-0378">Hydrolase</keyword>
<dbReference type="GO" id="GO:0005576">
    <property type="term" value="C:extracellular region"/>
    <property type="evidence" value="ECO:0007669"/>
    <property type="project" value="UniProtKB-SubCell"/>
</dbReference>
<dbReference type="PANTHER" id="PTHR31321:SF58">
    <property type="entry name" value="METHYLESTERASE, PUTATIVE-RELATED"/>
    <property type="match status" value="1"/>
</dbReference>
<dbReference type="PANTHER" id="PTHR31321">
    <property type="entry name" value="ACYL-COA THIOESTER HYDROLASE YBHC-RELATED"/>
    <property type="match status" value="1"/>
</dbReference>
<accession>A0A162WM35</accession>
<dbReference type="EC" id="3.1.1.11" evidence="4"/>
<protein>
    <recommendedName>
        <fullName evidence="4">pectinesterase</fullName>
        <ecNumber evidence="4">3.1.1.11</ecNumber>
    </recommendedName>
</protein>
<evidence type="ECO:0000256" key="5">
    <source>
        <dbReference type="ARBA" id="ARBA00022525"/>
    </source>
</evidence>
<evidence type="ECO:0000256" key="8">
    <source>
        <dbReference type="ARBA" id="ARBA00023085"/>
    </source>
</evidence>
<dbReference type="OrthoDB" id="2019149at2759"/>
<proteinExistence type="inferred from homology"/>
<dbReference type="STRING" id="5454.A0A162WM35"/>
<evidence type="ECO:0000313" key="10">
    <source>
        <dbReference type="EMBL" id="KZM19109.1"/>
    </source>
</evidence>
<evidence type="ECO:0000313" key="11">
    <source>
        <dbReference type="Proteomes" id="UP000076837"/>
    </source>
</evidence>
<evidence type="ECO:0000256" key="1">
    <source>
        <dbReference type="ARBA" id="ARBA00004613"/>
    </source>
</evidence>
<dbReference type="Pfam" id="PF01095">
    <property type="entry name" value="Pectinesterase"/>
    <property type="match status" value="3"/>
</dbReference>
<dbReference type="InterPro" id="IPR012334">
    <property type="entry name" value="Pectin_lyas_fold"/>
</dbReference>
<dbReference type="Proteomes" id="UP000076837">
    <property type="component" value="Unassembled WGS sequence"/>
</dbReference>
<evidence type="ECO:0000256" key="9">
    <source>
        <dbReference type="ARBA" id="ARBA00047928"/>
    </source>
</evidence>